<keyword evidence="3" id="KW-1185">Reference proteome</keyword>
<protein>
    <submittedName>
        <fullName evidence="2">Uncharacterized protein</fullName>
    </submittedName>
</protein>
<gene>
    <name evidence="2" type="ORF">DNH61_05965</name>
</gene>
<name>A0A2W1LYI2_9BACL</name>
<comment type="caution">
    <text evidence="2">The sequence shown here is derived from an EMBL/GenBank/DDBJ whole genome shotgun (WGS) entry which is preliminary data.</text>
</comment>
<feature type="transmembrane region" description="Helical" evidence="1">
    <location>
        <begin position="12"/>
        <end position="33"/>
    </location>
</feature>
<dbReference type="Proteomes" id="UP000249522">
    <property type="component" value="Unassembled WGS sequence"/>
</dbReference>
<reference evidence="2 3" key="1">
    <citation type="submission" date="2018-06" db="EMBL/GenBank/DDBJ databases">
        <title>Paenibacillus imtechensis sp. nov.</title>
        <authorList>
            <person name="Pinnaka A.K."/>
            <person name="Singh H."/>
            <person name="Kaur M."/>
        </authorList>
    </citation>
    <scope>NUCLEOTIDE SEQUENCE [LARGE SCALE GENOMIC DNA]</scope>
    <source>
        <strain evidence="2 3">SMB1</strain>
    </source>
</reference>
<dbReference type="AlphaFoldDB" id="A0A2W1LYI2"/>
<evidence type="ECO:0000313" key="3">
    <source>
        <dbReference type="Proteomes" id="UP000249522"/>
    </source>
</evidence>
<evidence type="ECO:0000313" key="2">
    <source>
        <dbReference type="EMBL" id="PZD96741.1"/>
    </source>
</evidence>
<keyword evidence="1" id="KW-1133">Transmembrane helix</keyword>
<dbReference type="EMBL" id="QKRB01000036">
    <property type="protein sequence ID" value="PZD96741.1"/>
    <property type="molecule type" value="Genomic_DNA"/>
</dbReference>
<organism evidence="2 3">
    <name type="scientific">Paenibacillus sambharensis</name>
    <dbReference type="NCBI Taxonomy" id="1803190"/>
    <lineage>
        <taxon>Bacteria</taxon>
        <taxon>Bacillati</taxon>
        <taxon>Bacillota</taxon>
        <taxon>Bacilli</taxon>
        <taxon>Bacillales</taxon>
        <taxon>Paenibacillaceae</taxon>
        <taxon>Paenibacillus</taxon>
    </lineage>
</organism>
<feature type="transmembrane region" description="Helical" evidence="1">
    <location>
        <begin position="161"/>
        <end position="180"/>
    </location>
</feature>
<accession>A0A2W1LYI2</accession>
<keyword evidence="1" id="KW-0812">Transmembrane</keyword>
<proteinExistence type="predicted"/>
<evidence type="ECO:0000256" key="1">
    <source>
        <dbReference type="SAM" id="Phobius"/>
    </source>
</evidence>
<feature type="transmembrane region" description="Helical" evidence="1">
    <location>
        <begin position="98"/>
        <end position="124"/>
    </location>
</feature>
<feature type="transmembrane region" description="Helical" evidence="1">
    <location>
        <begin position="136"/>
        <end position="154"/>
    </location>
</feature>
<dbReference type="RefSeq" id="WP_111145752.1">
    <property type="nucleotide sequence ID" value="NZ_QKRB01000036.1"/>
</dbReference>
<dbReference type="OrthoDB" id="2580477at2"/>
<feature type="transmembrane region" description="Helical" evidence="1">
    <location>
        <begin position="53"/>
        <end position="77"/>
    </location>
</feature>
<keyword evidence="1" id="KW-0472">Membrane</keyword>
<sequence length="228" mass="25124">MKGIVIREFFGLMKGIKSILIILFITGISVLSARYMSNSTLFAEEANNPESTALAGLSFVLILFGALFVFTLSHDAVNRDIELQRIRLLITKTSRTSVIIGKFAAIWLFWAAVTFISFLIVSAITRTFVIHELLYLWVYLAFLASLCVLLSTLVTHRTYSVILSVLAGIAMPVIGLWSAFSPSSPVAAARYVLPYYPMAEQPVLLLITAAEAGLALAAAMMLFHRKEL</sequence>
<feature type="transmembrane region" description="Helical" evidence="1">
    <location>
        <begin position="203"/>
        <end position="223"/>
    </location>
</feature>